<evidence type="ECO:0000256" key="4">
    <source>
        <dbReference type="ARBA" id="ARBA00022679"/>
    </source>
</evidence>
<keyword evidence="3 6" id="KW-0597">Phosphoprotein</keyword>
<dbReference type="InterPro" id="IPR004358">
    <property type="entry name" value="Sig_transdc_His_kin-like_C"/>
</dbReference>
<dbReference type="Gene3D" id="3.30.565.10">
    <property type="entry name" value="Histidine kinase-like ATPase, C-terminal domain"/>
    <property type="match status" value="1"/>
</dbReference>
<dbReference type="FunFam" id="3.30.565.10:FF:000010">
    <property type="entry name" value="Sensor histidine kinase RcsC"/>
    <property type="match status" value="1"/>
</dbReference>
<dbReference type="PROSITE" id="PS50110">
    <property type="entry name" value="RESPONSE_REGULATORY"/>
    <property type="match status" value="1"/>
</dbReference>
<dbReference type="InterPro" id="IPR003594">
    <property type="entry name" value="HATPase_dom"/>
</dbReference>
<dbReference type="PROSITE" id="PS50109">
    <property type="entry name" value="HIS_KIN"/>
    <property type="match status" value="1"/>
</dbReference>
<dbReference type="CDD" id="cd16922">
    <property type="entry name" value="HATPase_EvgS-ArcB-TorS-like"/>
    <property type="match status" value="1"/>
</dbReference>
<dbReference type="Gene3D" id="3.30.450.20">
    <property type="entry name" value="PAS domain"/>
    <property type="match status" value="2"/>
</dbReference>
<feature type="region of interest" description="Disordered" evidence="7">
    <location>
        <begin position="330"/>
        <end position="383"/>
    </location>
</feature>
<dbReference type="CDD" id="cd00082">
    <property type="entry name" value="HisKA"/>
    <property type="match status" value="1"/>
</dbReference>
<dbReference type="RefSeq" id="XP_018269515.1">
    <property type="nucleotide sequence ID" value="XM_018417450.1"/>
</dbReference>
<dbReference type="AlphaFoldDB" id="A0A0P9IV50"/>
<evidence type="ECO:0000256" key="2">
    <source>
        <dbReference type="ARBA" id="ARBA00012438"/>
    </source>
</evidence>
<feature type="compositionally biased region" description="Low complexity" evidence="7">
    <location>
        <begin position="251"/>
        <end position="276"/>
    </location>
</feature>
<feature type="region of interest" description="Disordered" evidence="7">
    <location>
        <begin position="162"/>
        <end position="298"/>
    </location>
</feature>
<dbReference type="InterPro" id="IPR036097">
    <property type="entry name" value="HisK_dim/P_sf"/>
</dbReference>
<dbReference type="PANTHER" id="PTHR43047:SF66">
    <property type="entry name" value="HISKA"/>
    <property type="match status" value="1"/>
</dbReference>
<dbReference type="InterPro" id="IPR013655">
    <property type="entry name" value="PAS_fold_3"/>
</dbReference>
<dbReference type="PRINTS" id="PR00344">
    <property type="entry name" value="BCTRLSENSOR"/>
</dbReference>
<dbReference type="Gene3D" id="3.40.50.2300">
    <property type="match status" value="1"/>
</dbReference>
<evidence type="ECO:0000259" key="10">
    <source>
        <dbReference type="PROSITE" id="PS50112"/>
    </source>
</evidence>
<comment type="catalytic activity">
    <reaction evidence="1">
        <text>ATP + protein L-histidine = ADP + protein N-phospho-L-histidine.</text>
        <dbReference type="EC" id="2.7.13.3"/>
    </reaction>
</comment>
<accession>A0A0P9IV50</accession>
<dbReference type="SMART" id="SM00388">
    <property type="entry name" value="HisKA"/>
    <property type="match status" value="1"/>
</dbReference>
<feature type="region of interest" description="Disordered" evidence="7">
    <location>
        <begin position="118"/>
        <end position="150"/>
    </location>
</feature>
<keyword evidence="12" id="KW-1185">Reference proteome</keyword>
<evidence type="ECO:0000256" key="3">
    <source>
        <dbReference type="ARBA" id="ARBA00022553"/>
    </source>
</evidence>
<dbReference type="SUPFAM" id="SSF52172">
    <property type="entry name" value="CheY-like"/>
    <property type="match status" value="1"/>
</dbReference>
<feature type="compositionally biased region" description="Basic and acidic residues" evidence="7">
    <location>
        <begin position="219"/>
        <end position="231"/>
    </location>
</feature>
<feature type="domain" description="PAS" evidence="10">
    <location>
        <begin position="395"/>
        <end position="466"/>
    </location>
</feature>
<dbReference type="Pfam" id="PF00512">
    <property type="entry name" value="HisKA"/>
    <property type="match status" value="1"/>
</dbReference>
<dbReference type="InterPro" id="IPR001789">
    <property type="entry name" value="Sig_transdc_resp-reg_receiver"/>
</dbReference>
<dbReference type="OMA" id="WISAMHA"/>
<evidence type="ECO:0000256" key="1">
    <source>
        <dbReference type="ARBA" id="ARBA00000085"/>
    </source>
</evidence>
<dbReference type="Gene3D" id="1.10.287.130">
    <property type="match status" value="1"/>
</dbReference>
<dbReference type="SMART" id="SM00091">
    <property type="entry name" value="PAS"/>
    <property type="match status" value="2"/>
</dbReference>
<evidence type="ECO:0000313" key="11">
    <source>
        <dbReference type="EMBL" id="KPV73466.1"/>
    </source>
</evidence>
<dbReference type="PROSITE" id="PS50112">
    <property type="entry name" value="PAS"/>
    <property type="match status" value="1"/>
</dbReference>
<feature type="compositionally biased region" description="Polar residues" evidence="7">
    <location>
        <begin position="200"/>
        <end position="210"/>
    </location>
</feature>
<keyword evidence="5" id="KW-0418">Kinase</keyword>
<dbReference type="Proteomes" id="UP000053890">
    <property type="component" value="Unassembled WGS sequence"/>
</dbReference>
<dbReference type="GeneID" id="28977898"/>
<feature type="compositionally biased region" description="Low complexity" evidence="7">
    <location>
        <begin position="166"/>
        <end position="185"/>
    </location>
</feature>
<dbReference type="SMART" id="SM00387">
    <property type="entry name" value="HATPase_c"/>
    <property type="match status" value="1"/>
</dbReference>
<dbReference type="InterPro" id="IPR000014">
    <property type="entry name" value="PAS"/>
</dbReference>
<feature type="domain" description="Response regulatory" evidence="9">
    <location>
        <begin position="954"/>
        <end position="1072"/>
    </location>
</feature>
<dbReference type="Pfam" id="PF00072">
    <property type="entry name" value="Response_reg"/>
    <property type="match status" value="1"/>
</dbReference>
<dbReference type="OrthoDB" id="10266508at2759"/>
<dbReference type="InterPro" id="IPR036890">
    <property type="entry name" value="HATPase_C_sf"/>
</dbReference>
<feature type="modified residue" description="4-aspartylphosphate" evidence="6">
    <location>
        <position position="1003"/>
    </location>
</feature>
<dbReference type="InterPro" id="IPR011006">
    <property type="entry name" value="CheY-like_superfamily"/>
</dbReference>
<dbReference type="GO" id="GO:0005886">
    <property type="term" value="C:plasma membrane"/>
    <property type="evidence" value="ECO:0007669"/>
    <property type="project" value="TreeGrafter"/>
</dbReference>
<dbReference type="InterPro" id="IPR003661">
    <property type="entry name" value="HisK_dim/P_dom"/>
</dbReference>
<evidence type="ECO:0000256" key="7">
    <source>
        <dbReference type="SAM" id="MobiDB-lite"/>
    </source>
</evidence>
<dbReference type="Pfam" id="PF08447">
    <property type="entry name" value="PAS_3"/>
    <property type="match status" value="1"/>
</dbReference>
<dbReference type="STRING" id="578459.A0A0P9IV50"/>
<dbReference type="SUPFAM" id="SSF47384">
    <property type="entry name" value="Homodimeric domain of signal transducing histidine kinase"/>
    <property type="match status" value="1"/>
</dbReference>
<protein>
    <recommendedName>
        <fullName evidence="2">histidine kinase</fullName>
        <ecNumber evidence="2">2.7.13.3</ecNumber>
    </recommendedName>
</protein>
<feature type="compositionally biased region" description="Basic and acidic residues" evidence="7">
    <location>
        <begin position="336"/>
        <end position="353"/>
    </location>
</feature>
<dbReference type="EMBL" id="KQ474082">
    <property type="protein sequence ID" value="KPV73466.1"/>
    <property type="molecule type" value="Genomic_DNA"/>
</dbReference>
<dbReference type="PANTHER" id="PTHR43047">
    <property type="entry name" value="TWO-COMPONENT HISTIDINE PROTEIN KINASE"/>
    <property type="match status" value="1"/>
</dbReference>
<dbReference type="InterPro" id="IPR035965">
    <property type="entry name" value="PAS-like_dom_sf"/>
</dbReference>
<evidence type="ECO:0000313" key="12">
    <source>
        <dbReference type="Proteomes" id="UP000053890"/>
    </source>
</evidence>
<feature type="compositionally biased region" description="Basic and acidic residues" evidence="7">
    <location>
        <begin position="936"/>
        <end position="946"/>
    </location>
</feature>
<organism evidence="11 12">
    <name type="scientific">Rhodotorula graminis (strain WP1)</name>
    <dbReference type="NCBI Taxonomy" id="578459"/>
    <lineage>
        <taxon>Eukaryota</taxon>
        <taxon>Fungi</taxon>
        <taxon>Dikarya</taxon>
        <taxon>Basidiomycota</taxon>
        <taxon>Pucciniomycotina</taxon>
        <taxon>Microbotryomycetes</taxon>
        <taxon>Sporidiobolales</taxon>
        <taxon>Sporidiobolaceae</taxon>
        <taxon>Rhodotorula</taxon>
    </lineage>
</organism>
<dbReference type="GO" id="GO:0000155">
    <property type="term" value="F:phosphorelay sensor kinase activity"/>
    <property type="evidence" value="ECO:0007669"/>
    <property type="project" value="InterPro"/>
</dbReference>
<feature type="region of interest" description="Disordered" evidence="7">
    <location>
        <begin position="902"/>
        <end position="946"/>
    </location>
</feature>
<feature type="domain" description="Histidine kinase" evidence="8">
    <location>
        <begin position="683"/>
        <end position="905"/>
    </location>
</feature>
<evidence type="ECO:0000259" key="8">
    <source>
        <dbReference type="PROSITE" id="PS50109"/>
    </source>
</evidence>
<dbReference type="InterPro" id="IPR005467">
    <property type="entry name" value="His_kinase_dom"/>
</dbReference>
<reference evidence="11 12" key="1">
    <citation type="journal article" date="2015" name="Front. Microbiol.">
        <title>Genome sequence of the plant growth promoting endophytic yeast Rhodotorula graminis WP1.</title>
        <authorList>
            <person name="Firrincieli A."/>
            <person name="Otillar R."/>
            <person name="Salamov A."/>
            <person name="Schmutz J."/>
            <person name="Khan Z."/>
            <person name="Redman R.S."/>
            <person name="Fleck N.D."/>
            <person name="Lindquist E."/>
            <person name="Grigoriev I.V."/>
            <person name="Doty S.L."/>
        </authorList>
    </citation>
    <scope>NUCLEOTIDE SEQUENCE [LARGE SCALE GENOMIC DNA]</scope>
    <source>
        <strain evidence="11 12">WP1</strain>
    </source>
</reference>
<keyword evidence="4" id="KW-0808">Transferase</keyword>
<dbReference type="CDD" id="cd17546">
    <property type="entry name" value="REC_hyHK_CKI1_RcsC-like"/>
    <property type="match status" value="1"/>
</dbReference>
<dbReference type="SUPFAM" id="SSF55785">
    <property type="entry name" value="PYP-like sensor domain (PAS domain)"/>
    <property type="match status" value="1"/>
</dbReference>
<gene>
    <name evidence="11" type="ORF">RHOBADRAFT_54689</name>
</gene>
<evidence type="ECO:0000256" key="6">
    <source>
        <dbReference type="PROSITE-ProRule" id="PRU00169"/>
    </source>
</evidence>
<dbReference type="GO" id="GO:0009927">
    <property type="term" value="F:histidine phosphotransfer kinase activity"/>
    <property type="evidence" value="ECO:0007669"/>
    <property type="project" value="TreeGrafter"/>
</dbReference>
<feature type="compositionally biased region" description="Basic and acidic residues" evidence="7">
    <location>
        <begin position="367"/>
        <end position="383"/>
    </location>
</feature>
<dbReference type="Pfam" id="PF02518">
    <property type="entry name" value="HATPase_c"/>
    <property type="match status" value="1"/>
</dbReference>
<dbReference type="SMART" id="SM00448">
    <property type="entry name" value="REC"/>
    <property type="match status" value="1"/>
</dbReference>
<dbReference type="SUPFAM" id="SSF55874">
    <property type="entry name" value="ATPase domain of HSP90 chaperone/DNA topoisomerase II/histidine kinase"/>
    <property type="match status" value="1"/>
</dbReference>
<evidence type="ECO:0000259" key="9">
    <source>
        <dbReference type="PROSITE" id="PS50110"/>
    </source>
</evidence>
<proteinExistence type="predicted"/>
<evidence type="ECO:0000256" key="5">
    <source>
        <dbReference type="ARBA" id="ARBA00022777"/>
    </source>
</evidence>
<name>A0A0P9IV50_RHOGW</name>
<sequence length="1084" mass="116846">MDLLDCAALDVAVVHFAAGPSPPPAPPGATASPTRLVLTKASPAAYRLLGLEPSFGLPPAVAAGELLAGLGDADHLVREQLDDLARRSKALPWGDGFELDYVVGRGASRQVERAVVKVSASTSSSSSPAKRSPDSAFATSSSSTPSPSTTYTVLFLRPARARDRSAPSPSFAASARLSPSPQPSSHLDHDPVPPPLDRAYSSSENMSESGAKSKRRLVTGKDRLHLPHTPDVRNAMSFATKNIAEAPSPPTSSARATPDVSSLELDDSSSTASSTTSRRRGRLPSGLRDAPPTRDPAIADSLINLSRVVEASAGRIAHYRMPINDEDASGAVLSPVHERPDPMDADGASRDRAGAAVASDVEGASELDGRPSPEQKQEVQDALAHRERDARLPLTLANLSNLIETMPQMAFIADPAGQVLWLNASWFRYTGQPSEFNPTFDEWMSMYHPDDLEHAFGVYLGAMQSGDDFSFEYRIKGADGILRWHMCQGRAHYGDDGQRSAWYCNITNIDDLVKTRHDALLVKERTKAVLAGSELTLLTIDVNLTITFCEGKAPSFSSCTDPRQLVGLPFHDVCADEALRDGVRQILDEEVEVVAIQTEMLDAEGNTIYNRYRLVPLHGDPSIPASHPDAKAVSGCIAVGADVTERVRTERALEISRVKAGELAASELAAREASRLKTEFLTTVSHEIRTPIAGILGICELLLADSDRLAEDQRALVDKAVRSGELLLDLVGAVLDVRKVEQGELRLEAAPFALSDALADARLFGVIAQKKGLEFDEQIDIAYKGVLLGDRLRLRQVLANAIGNSIKFTRDGKVTLMVQQIGEDEERVMVRFIVADTGVGIDSDVLPTLFRPFKQASAGTAREYGGSGLGLTIAKNLVEMMGGTIELASKLGEGSRMTITIPFNKAPPGSTTSLADLTADPRANGSAGGAQSPVRPTEESTVEIRSRRRPEDVRILLAEDNDLICEILTRTLRRARFVVDAVDNGQKAVEQVERQEYSVVIMDGQMPGVDGYEATARIRRSHNPRVRNLRIIALTASAIAGDRERCLEAGMSTYLAKPVRAKELEATIWQQVELADLHPAAATL</sequence>
<dbReference type="EC" id="2.7.13.3" evidence="2"/>